<dbReference type="OrthoDB" id="205993at2759"/>
<sequence>MRRALTMSRRSPDSQLYSSASTTSTAHRASGIDRSSTILGSGQRSSAVPSTPRRAVSASAELFRRKQGAKDWNARKRVSDDVFNTPGNEADFGDDEEDVHDWDLEGAAEGRRVQTTFTVPREKLRVVNATAGDIDSTSERSVSWGTGNRRVST</sequence>
<reference evidence="2" key="1">
    <citation type="submission" date="2022-12" db="EMBL/GenBank/DDBJ databases">
        <authorList>
            <person name="Petersen C."/>
        </authorList>
    </citation>
    <scope>NUCLEOTIDE SEQUENCE</scope>
    <source>
        <strain evidence="2">IBT 29495</strain>
    </source>
</reference>
<feature type="compositionally biased region" description="Polar residues" evidence="1">
    <location>
        <begin position="139"/>
        <end position="153"/>
    </location>
</feature>
<accession>A0A9W9Y2N0</accession>
<gene>
    <name evidence="2" type="ORF">N7463_004331</name>
</gene>
<proteinExistence type="predicted"/>
<reference evidence="2" key="2">
    <citation type="journal article" date="2023" name="IMA Fungus">
        <title>Comparative genomic study of the Penicillium genus elucidates a diverse pangenome and 15 lateral gene transfer events.</title>
        <authorList>
            <person name="Petersen C."/>
            <person name="Sorensen T."/>
            <person name="Nielsen M.R."/>
            <person name="Sondergaard T.E."/>
            <person name="Sorensen J.L."/>
            <person name="Fitzpatrick D.A."/>
            <person name="Frisvad J.C."/>
            <person name="Nielsen K.L."/>
        </authorList>
    </citation>
    <scope>NUCLEOTIDE SEQUENCE</scope>
    <source>
        <strain evidence="2">IBT 29495</strain>
    </source>
</reference>
<feature type="region of interest" description="Disordered" evidence="1">
    <location>
        <begin position="1"/>
        <end position="59"/>
    </location>
</feature>
<dbReference type="Proteomes" id="UP001149954">
    <property type="component" value="Unassembled WGS sequence"/>
</dbReference>
<dbReference type="EMBL" id="JAPWDS010000002">
    <property type="protein sequence ID" value="KAJ5514779.1"/>
    <property type="molecule type" value="Genomic_DNA"/>
</dbReference>
<organism evidence="2 3">
    <name type="scientific">Penicillium fimorum</name>
    <dbReference type="NCBI Taxonomy" id="1882269"/>
    <lineage>
        <taxon>Eukaryota</taxon>
        <taxon>Fungi</taxon>
        <taxon>Dikarya</taxon>
        <taxon>Ascomycota</taxon>
        <taxon>Pezizomycotina</taxon>
        <taxon>Eurotiomycetes</taxon>
        <taxon>Eurotiomycetidae</taxon>
        <taxon>Eurotiales</taxon>
        <taxon>Aspergillaceae</taxon>
        <taxon>Penicillium</taxon>
    </lineage>
</organism>
<feature type="compositionally biased region" description="Polar residues" evidence="1">
    <location>
        <begin position="33"/>
        <end position="49"/>
    </location>
</feature>
<evidence type="ECO:0000256" key="1">
    <source>
        <dbReference type="SAM" id="MobiDB-lite"/>
    </source>
</evidence>
<dbReference type="AlphaFoldDB" id="A0A9W9Y2N0"/>
<feature type="region of interest" description="Disordered" evidence="1">
    <location>
        <begin position="134"/>
        <end position="153"/>
    </location>
</feature>
<feature type="compositionally biased region" description="Low complexity" evidence="1">
    <location>
        <begin position="18"/>
        <end position="29"/>
    </location>
</feature>
<evidence type="ECO:0000313" key="3">
    <source>
        <dbReference type="Proteomes" id="UP001149954"/>
    </source>
</evidence>
<evidence type="ECO:0000313" key="2">
    <source>
        <dbReference type="EMBL" id="KAJ5514779.1"/>
    </source>
</evidence>
<protein>
    <submittedName>
        <fullName evidence="2">Galactose oxidase/kelch beta-propeller</fullName>
    </submittedName>
</protein>
<name>A0A9W9Y2N0_9EURO</name>
<keyword evidence="3" id="KW-1185">Reference proteome</keyword>
<comment type="caution">
    <text evidence="2">The sequence shown here is derived from an EMBL/GenBank/DDBJ whole genome shotgun (WGS) entry which is preliminary data.</text>
</comment>